<feature type="compositionally biased region" description="Basic and acidic residues" evidence="1">
    <location>
        <begin position="67"/>
        <end position="76"/>
    </location>
</feature>
<dbReference type="AlphaFoldDB" id="A0A7X0JAR0"/>
<reference evidence="4 5" key="2">
    <citation type="submission" date="2020-08" db="EMBL/GenBank/DDBJ databases">
        <title>The Agave Microbiome: Exploring the role of microbial communities in plant adaptations to desert environments.</title>
        <authorList>
            <person name="Partida-Martinez L.P."/>
        </authorList>
    </citation>
    <scope>NUCLEOTIDE SEQUENCE [LARGE SCALE GENOMIC DNA]</scope>
    <source>
        <strain evidence="4 5">AS3.13</strain>
    </source>
</reference>
<protein>
    <submittedName>
        <fullName evidence="4">Uncharacterized protein</fullName>
    </submittedName>
</protein>
<comment type="caution">
    <text evidence="4">The sequence shown here is derived from an EMBL/GenBank/DDBJ whole genome shotgun (WGS) entry which is preliminary data.</text>
</comment>
<organism evidence="4 5">
    <name type="scientific">Sphingomonas endophytica</name>
    <dbReference type="NCBI Taxonomy" id="869719"/>
    <lineage>
        <taxon>Bacteria</taxon>
        <taxon>Pseudomonadati</taxon>
        <taxon>Pseudomonadota</taxon>
        <taxon>Alphaproteobacteria</taxon>
        <taxon>Sphingomonadales</taxon>
        <taxon>Sphingomonadaceae</taxon>
        <taxon>Sphingomonas</taxon>
    </lineage>
</organism>
<keyword evidence="2" id="KW-0732">Signal</keyword>
<dbReference type="EMBL" id="JACHBT010000005">
    <property type="protein sequence ID" value="MBB6504175.1"/>
    <property type="molecule type" value="Genomic_DNA"/>
</dbReference>
<name>A0A7X0JAR0_9SPHN</name>
<evidence type="ECO:0000313" key="6">
    <source>
        <dbReference type="Proteomes" id="UP000560131"/>
    </source>
</evidence>
<dbReference type="Proteomes" id="UP000560131">
    <property type="component" value="Unassembled WGS sequence"/>
</dbReference>
<evidence type="ECO:0000313" key="3">
    <source>
        <dbReference type="EMBL" id="MBB5727044.1"/>
    </source>
</evidence>
<sequence length="106" mass="11472">MRILLTAVALALPLSAAAQTGINARIVPVDRGVRDNNARIDREHSAGRLSRGDARRAKAENGVNDSLADRYGNDGRLTDAEQTEITNRNNAMRSILDAPARVAPKR</sequence>
<evidence type="ECO:0000256" key="1">
    <source>
        <dbReference type="SAM" id="MobiDB-lite"/>
    </source>
</evidence>
<reference evidence="3 6" key="1">
    <citation type="submission" date="2020-08" db="EMBL/GenBank/DDBJ databases">
        <title>Genomic Encyclopedia of Type Strains, Phase IV (KMG-IV): sequencing the most valuable type-strain genomes for metagenomic binning, comparative biology and taxonomic classification.</title>
        <authorList>
            <person name="Goeker M."/>
        </authorList>
    </citation>
    <scope>NUCLEOTIDE SEQUENCE [LARGE SCALE GENOMIC DNA]</scope>
    <source>
        <strain evidence="3 6">DSM 101535</strain>
    </source>
</reference>
<reference evidence="4 5" key="3">
    <citation type="submission" date="2020-08" db="EMBL/GenBank/DDBJ databases">
        <authorList>
            <person name="Partida-Martinez L."/>
            <person name="Huntemann M."/>
            <person name="Clum A."/>
            <person name="Wang J."/>
            <person name="Palaniappan K."/>
            <person name="Ritter S."/>
            <person name="Chen I.-M."/>
            <person name="Stamatis D."/>
            <person name="Reddy T."/>
            <person name="O'Malley R."/>
            <person name="Daum C."/>
            <person name="Shapiro N."/>
            <person name="Ivanova N."/>
            <person name="Kyrpides N."/>
            <person name="Woyke T."/>
        </authorList>
    </citation>
    <scope>NUCLEOTIDE SEQUENCE [LARGE SCALE GENOMIC DNA]</scope>
    <source>
        <strain evidence="4 5">AS3.13</strain>
    </source>
</reference>
<evidence type="ECO:0000256" key="2">
    <source>
        <dbReference type="SAM" id="SignalP"/>
    </source>
</evidence>
<keyword evidence="6" id="KW-1185">Reference proteome</keyword>
<feature type="chain" id="PRO_5044441103" evidence="2">
    <location>
        <begin position="19"/>
        <end position="106"/>
    </location>
</feature>
<dbReference type="Proteomes" id="UP000522313">
    <property type="component" value="Unassembled WGS sequence"/>
</dbReference>
<dbReference type="RefSeq" id="WP_184039548.1">
    <property type="nucleotide sequence ID" value="NZ_BAABAR010000008.1"/>
</dbReference>
<evidence type="ECO:0000313" key="4">
    <source>
        <dbReference type="EMBL" id="MBB6504175.1"/>
    </source>
</evidence>
<dbReference type="EMBL" id="JACIJN010000010">
    <property type="protein sequence ID" value="MBB5727044.1"/>
    <property type="molecule type" value="Genomic_DNA"/>
</dbReference>
<proteinExistence type="predicted"/>
<gene>
    <name evidence="4" type="ORF">F4693_001140</name>
    <name evidence="3" type="ORF">FHS97_002995</name>
</gene>
<accession>A0A7X0JAR0</accession>
<feature type="region of interest" description="Disordered" evidence="1">
    <location>
        <begin position="37"/>
        <end position="76"/>
    </location>
</feature>
<evidence type="ECO:0000313" key="5">
    <source>
        <dbReference type="Proteomes" id="UP000522313"/>
    </source>
</evidence>
<feature type="signal peptide" evidence="2">
    <location>
        <begin position="1"/>
        <end position="18"/>
    </location>
</feature>
<feature type="compositionally biased region" description="Basic and acidic residues" evidence="1">
    <location>
        <begin position="37"/>
        <end position="59"/>
    </location>
</feature>